<comment type="caution">
    <text evidence="2">The sequence shown here is derived from an EMBL/GenBank/DDBJ whole genome shotgun (WGS) entry which is preliminary data.</text>
</comment>
<feature type="compositionally biased region" description="Low complexity" evidence="1">
    <location>
        <begin position="329"/>
        <end position="340"/>
    </location>
</feature>
<dbReference type="Pfam" id="PF08843">
    <property type="entry name" value="AbiEii"/>
    <property type="match status" value="1"/>
</dbReference>
<accession>A0A3M8WGN2</accession>
<dbReference type="InterPro" id="IPR014942">
    <property type="entry name" value="AbiEii"/>
</dbReference>
<name>A0A3M8WGN2_9ACTN</name>
<evidence type="ECO:0000313" key="2">
    <source>
        <dbReference type="EMBL" id="RNG27765.1"/>
    </source>
</evidence>
<gene>
    <name evidence="2" type="ORF">EEJ42_13005</name>
</gene>
<organism evidence="2 3">
    <name type="scientific">Streptomyces botrytidirepellens</name>
    <dbReference type="NCBI Taxonomy" id="2486417"/>
    <lineage>
        <taxon>Bacteria</taxon>
        <taxon>Bacillati</taxon>
        <taxon>Actinomycetota</taxon>
        <taxon>Actinomycetes</taxon>
        <taxon>Kitasatosporales</taxon>
        <taxon>Streptomycetaceae</taxon>
        <taxon>Streptomyces</taxon>
    </lineage>
</organism>
<evidence type="ECO:0000313" key="3">
    <source>
        <dbReference type="Proteomes" id="UP000275401"/>
    </source>
</evidence>
<sequence>MSVADILTSYFFSRLVARVFFAQPNKWIVKGGHALLLRYAAAARLSQDIDIQHSEAAEIDEAVAELLKAAAHDLNDYLTFAPARTSLHENGAAAAKQLFRVHMGTHEVGVLRVDVVARQALTVTPDARRVAPLIDLAWPVDWPQAQLYPIVNQLADKVCAMFERHHGSPSSRYRDLADILLISQQESLDGPYAQLALRTEARRRRIAGVDIVLPESFQPPGPAWPERYPAAARQVPGLKGCATWNEAALAAEAFLSPLLGPGPPGHWNATAGTWHTQPTARQDQSESPQVRRVRVIAAEARARSEAPELPVPPRPSGREPFRGHPDLPPRGTGPRTGPSR</sequence>
<keyword evidence="3" id="KW-1185">Reference proteome</keyword>
<feature type="region of interest" description="Disordered" evidence="1">
    <location>
        <begin position="271"/>
        <end position="340"/>
    </location>
</feature>
<proteinExistence type="predicted"/>
<dbReference type="AlphaFoldDB" id="A0A3M8WGN2"/>
<dbReference type="Proteomes" id="UP000275401">
    <property type="component" value="Unassembled WGS sequence"/>
</dbReference>
<reference evidence="2 3" key="1">
    <citation type="submission" date="2018-11" db="EMBL/GenBank/DDBJ databases">
        <title>The Potential of Streptomyces as Biocontrol Agents against the Tomato grey mould, Botrytis cinerea (Gray mold) Frontiers in Microbiology.</title>
        <authorList>
            <person name="Li D."/>
        </authorList>
    </citation>
    <scope>NUCLEOTIDE SEQUENCE [LARGE SCALE GENOMIC DNA]</scope>
    <source>
        <strain evidence="2 3">NEAU-LD23</strain>
    </source>
</reference>
<keyword evidence="2" id="KW-0808">Transferase</keyword>
<dbReference type="GO" id="GO:0016740">
    <property type="term" value="F:transferase activity"/>
    <property type="evidence" value="ECO:0007669"/>
    <property type="project" value="UniProtKB-KW"/>
</dbReference>
<dbReference type="EMBL" id="RIBZ01000171">
    <property type="protein sequence ID" value="RNG27765.1"/>
    <property type="molecule type" value="Genomic_DNA"/>
</dbReference>
<evidence type="ECO:0000256" key="1">
    <source>
        <dbReference type="SAM" id="MobiDB-lite"/>
    </source>
</evidence>
<feature type="compositionally biased region" description="Basic and acidic residues" evidence="1">
    <location>
        <begin position="316"/>
        <end position="327"/>
    </location>
</feature>
<protein>
    <submittedName>
        <fullName evidence="2">Nucleotidyl transferase AbiEii/AbiGii toxin family protein</fullName>
    </submittedName>
</protein>
<feature type="compositionally biased region" description="Polar residues" evidence="1">
    <location>
        <begin position="271"/>
        <end position="288"/>
    </location>
</feature>